<reference evidence="9 10" key="1">
    <citation type="submission" date="2020-03" db="EMBL/GenBank/DDBJ databases">
        <title>Genomic Encyclopedia of Type Strains, Phase IV (KMG-IV): sequencing the most valuable type-strain genomes for metagenomic binning, comparative biology and taxonomic classification.</title>
        <authorList>
            <person name="Goeker M."/>
        </authorList>
    </citation>
    <scope>NUCLEOTIDE SEQUENCE [LARGE SCALE GENOMIC DNA]</scope>
    <source>
        <strain evidence="9 10">DSM 4733</strain>
    </source>
</reference>
<dbReference type="InterPro" id="IPR051811">
    <property type="entry name" value="Cytochrome_c550/c551-like"/>
</dbReference>
<evidence type="ECO:0000313" key="10">
    <source>
        <dbReference type="Proteomes" id="UP000564677"/>
    </source>
</evidence>
<keyword evidence="4" id="KW-0249">Electron transport</keyword>
<comment type="caution">
    <text evidence="9">The sequence shown here is derived from an EMBL/GenBank/DDBJ whole genome shotgun (WGS) entry which is preliminary data.</text>
</comment>
<feature type="domain" description="Cytochrome c" evidence="8">
    <location>
        <begin position="48"/>
        <end position="143"/>
    </location>
</feature>
<keyword evidence="1" id="KW-0813">Transport</keyword>
<evidence type="ECO:0000256" key="6">
    <source>
        <dbReference type="PROSITE-ProRule" id="PRU00433"/>
    </source>
</evidence>
<dbReference type="GO" id="GO:0009055">
    <property type="term" value="F:electron transfer activity"/>
    <property type="evidence" value="ECO:0007669"/>
    <property type="project" value="InterPro"/>
</dbReference>
<keyword evidence="3 6" id="KW-0479">Metal-binding</keyword>
<dbReference type="PANTHER" id="PTHR37823">
    <property type="entry name" value="CYTOCHROME C-553-LIKE"/>
    <property type="match status" value="1"/>
</dbReference>
<evidence type="ECO:0000259" key="8">
    <source>
        <dbReference type="PROSITE" id="PS51007"/>
    </source>
</evidence>
<dbReference type="Pfam" id="PF00034">
    <property type="entry name" value="Cytochrom_C"/>
    <property type="match status" value="1"/>
</dbReference>
<dbReference type="InterPro" id="IPR036909">
    <property type="entry name" value="Cyt_c-like_dom_sf"/>
</dbReference>
<evidence type="ECO:0000256" key="5">
    <source>
        <dbReference type="ARBA" id="ARBA00023004"/>
    </source>
</evidence>
<protein>
    <submittedName>
        <fullName evidence="9">Mono/diheme cytochrome c family protein</fullName>
    </submittedName>
</protein>
<dbReference type="SUPFAM" id="SSF46626">
    <property type="entry name" value="Cytochrome c"/>
    <property type="match status" value="2"/>
</dbReference>
<evidence type="ECO:0000256" key="4">
    <source>
        <dbReference type="ARBA" id="ARBA00022982"/>
    </source>
</evidence>
<dbReference type="EMBL" id="JAASQV010000001">
    <property type="protein sequence ID" value="NIJ63499.1"/>
    <property type="molecule type" value="Genomic_DNA"/>
</dbReference>
<dbReference type="PROSITE" id="PS51007">
    <property type="entry name" value="CYTC"/>
    <property type="match status" value="2"/>
</dbReference>
<gene>
    <name evidence="9" type="ORF">FHR20_000430</name>
</gene>
<keyword evidence="7" id="KW-1133">Transmembrane helix</keyword>
<feature type="domain" description="Cytochrome c" evidence="8">
    <location>
        <begin position="182"/>
        <end position="273"/>
    </location>
</feature>
<evidence type="ECO:0000256" key="1">
    <source>
        <dbReference type="ARBA" id="ARBA00022448"/>
    </source>
</evidence>
<accession>A0A7X5UWD2</accession>
<dbReference type="GO" id="GO:0046872">
    <property type="term" value="F:metal ion binding"/>
    <property type="evidence" value="ECO:0007669"/>
    <property type="project" value="UniProtKB-KW"/>
</dbReference>
<keyword evidence="7" id="KW-0472">Membrane</keyword>
<dbReference type="RefSeq" id="WP_167298014.1">
    <property type="nucleotide sequence ID" value="NZ_JAASQV010000001.1"/>
</dbReference>
<evidence type="ECO:0000313" key="9">
    <source>
        <dbReference type="EMBL" id="NIJ63499.1"/>
    </source>
</evidence>
<dbReference type="Pfam" id="PF13442">
    <property type="entry name" value="Cytochrome_CBB3"/>
    <property type="match status" value="1"/>
</dbReference>
<keyword evidence="5 6" id="KW-0408">Iron</keyword>
<evidence type="ECO:0000256" key="7">
    <source>
        <dbReference type="SAM" id="Phobius"/>
    </source>
</evidence>
<evidence type="ECO:0000256" key="3">
    <source>
        <dbReference type="ARBA" id="ARBA00022723"/>
    </source>
</evidence>
<name>A0A7X5UWD2_9SPHN</name>
<dbReference type="Gene3D" id="1.10.760.10">
    <property type="entry name" value="Cytochrome c-like domain"/>
    <property type="match status" value="2"/>
</dbReference>
<organism evidence="9 10">
    <name type="scientific">Sphingomonas leidyi</name>
    <dbReference type="NCBI Taxonomy" id="68569"/>
    <lineage>
        <taxon>Bacteria</taxon>
        <taxon>Pseudomonadati</taxon>
        <taxon>Pseudomonadota</taxon>
        <taxon>Alphaproteobacteria</taxon>
        <taxon>Sphingomonadales</taxon>
        <taxon>Sphingomonadaceae</taxon>
        <taxon>Sphingomonas</taxon>
    </lineage>
</organism>
<proteinExistence type="predicted"/>
<sequence>MRNVVKLFEALVAIAIVLAAGLFVGSEWIIERSHAAPDDRIAIPRDPAAVAEGGRLATLAGCRGCHGRNGEGRVWASDRLNGTIAPPALARKLAGYSDAELVRLIRYGVKRDGGSLFLMPTQALRSWADEDLGRIIAWLRTLKPDARDSRAETSYGPLPRLGMLTGGFEESRRTVRLAPAHRPPETGRYVYDTTCAACHRLGDDHALGDGPVAPALAAKAAGYDPAAFRRLLRTGAGRHGHDVGRMSVVAREATHALGDMEIAALHAYLRGEAARLGR</sequence>
<dbReference type="Proteomes" id="UP000564677">
    <property type="component" value="Unassembled WGS sequence"/>
</dbReference>
<keyword evidence="2 6" id="KW-0349">Heme</keyword>
<feature type="transmembrane region" description="Helical" evidence="7">
    <location>
        <begin position="7"/>
        <end position="30"/>
    </location>
</feature>
<evidence type="ECO:0000256" key="2">
    <source>
        <dbReference type="ARBA" id="ARBA00022617"/>
    </source>
</evidence>
<keyword evidence="10" id="KW-1185">Reference proteome</keyword>
<dbReference type="GO" id="GO:0020037">
    <property type="term" value="F:heme binding"/>
    <property type="evidence" value="ECO:0007669"/>
    <property type="project" value="InterPro"/>
</dbReference>
<dbReference type="PANTHER" id="PTHR37823:SF1">
    <property type="entry name" value="CYTOCHROME C-553-LIKE"/>
    <property type="match status" value="1"/>
</dbReference>
<dbReference type="InterPro" id="IPR009056">
    <property type="entry name" value="Cyt_c-like_dom"/>
</dbReference>
<dbReference type="AlphaFoldDB" id="A0A7X5UWD2"/>
<keyword evidence="7" id="KW-0812">Transmembrane</keyword>